<feature type="signal peptide" evidence="1">
    <location>
        <begin position="1"/>
        <end position="18"/>
    </location>
</feature>
<dbReference type="EMBL" id="JARRAF010000043">
    <property type="protein sequence ID" value="MDK2126603.1"/>
    <property type="molecule type" value="Genomic_DNA"/>
</dbReference>
<gene>
    <name evidence="3" type="ORF">PZA18_21395</name>
</gene>
<keyword evidence="1" id="KW-0732">Signal</keyword>
<dbReference type="Pfam" id="PF13670">
    <property type="entry name" value="PepSY_2"/>
    <property type="match status" value="1"/>
</dbReference>
<dbReference type="RefSeq" id="WP_284102922.1">
    <property type="nucleotide sequence ID" value="NZ_JARRAF010000043.1"/>
</dbReference>
<evidence type="ECO:0000259" key="2">
    <source>
        <dbReference type="Pfam" id="PF13670"/>
    </source>
</evidence>
<accession>A0ABT7E2Q5</accession>
<evidence type="ECO:0000313" key="3">
    <source>
        <dbReference type="EMBL" id="MDK2126603.1"/>
    </source>
</evidence>
<dbReference type="InterPro" id="IPR025711">
    <property type="entry name" value="PepSY"/>
</dbReference>
<evidence type="ECO:0000313" key="4">
    <source>
        <dbReference type="Proteomes" id="UP001172778"/>
    </source>
</evidence>
<feature type="chain" id="PRO_5047020526" evidence="1">
    <location>
        <begin position="19"/>
        <end position="90"/>
    </location>
</feature>
<organism evidence="3 4">
    <name type="scientific">Parachitinimonas caeni</name>
    <dbReference type="NCBI Taxonomy" id="3031301"/>
    <lineage>
        <taxon>Bacteria</taxon>
        <taxon>Pseudomonadati</taxon>
        <taxon>Pseudomonadota</taxon>
        <taxon>Betaproteobacteria</taxon>
        <taxon>Neisseriales</taxon>
        <taxon>Chitinibacteraceae</taxon>
        <taxon>Parachitinimonas</taxon>
    </lineage>
</organism>
<proteinExistence type="predicted"/>
<comment type="caution">
    <text evidence="3">The sequence shown here is derived from an EMBL/GenBank/DDBJ whole genome shotgun (WGS) entry which is preliminary data.</text>
</comment>
<evidence type="ECO:0000256" key="1">
    <source>
        <dbReference type="SAM" id="SignalP"/>
    </source>
</evidence>
<protein>
    <submittedName>
        <fullName evidence="3">PepSY domain-containing protein</fullName>
    </submittedName>
</protein>
<keyword evidence="4" id="KW-1185">Reference proteome</keyword>
<sequence length="90" mass="10054">MKYPFALTLLLSVTAAHAAAGHDETPCTKEPQDKWQPFSAAIKKAEEMGHVVKVAEVHHKCYEIRGKAKDGKPFELVLNPMTLEIKPEKK</sequence>
<name>A0ABT7E2Q5_9NEIS</name>
<dbReference type="Proteomes" id="UP001172778">
    <property type="component" value="Unassembled WGS sequence"/>
</dbReference>
<reference evidence="3" key="1">
    <citation type="submission" date="2023-03" db="EMBL/GenBank/DDBJ databases">
        <title>Chitinimonas shenzhenensis gen. nov., sp. nov., a novel member of family Burkholderiaceae isolated from activated sludge collected in Shen Zhen, China.</title>
        <authorList>
            <person name="Wang X."/>
        </authorList>
    </citation>
    <scope>NUCLEOTIDE SEQUENCE</scope>
    <source>
        <strain evidence="3">DQS-5</strain>
    </source>
</reference>
<feature type="domain" description="PepSY" evidence="2">
    <location>
        <begin position="5"/>
        <end position="86"/>
    </location>
</feature>